<reference evidence="1" key="1">
    <citation type="submission" date="2022-08" db="EMBL/GenBank/DDBJ databases">
        <title>Genomic analyses of the natural microbiome of Caenorhabditis elegans.</title>
        <authorList>
            <person name="Samuel B."/>
        </authorList>
    </citation>
    <scope>NUCLEOTIDE SEQUENCE</scope>
    <source>
        <strain evidence="1">BIGb0277</strain>
    </source>
</reference>
<dbReference type="Gene3D" id="3.30.2310.20">
    <property type="entry name" value="RelE-like"/>
    <property type="match status" value="1"/>
</dbReference>
<dbReference type="PANTHER" id="PTHR40266:SF2">
    <property type="entry name" value="TOXIN HIGB-1"/>
    <property type="match status" value="1"/>
</dbReference>
<dbReference type="Proteomes" id="UP001320691">
    <property type="component" value="Unassembled WGS sequence"/>
</dbReference>
<comment type="caution">
    <text evidence="1">The sequence shown here is derived from an EMBL/GenBank/DDBJ whole genome shotgun (WGS) entry which is preliminary data.</text>
</comment>
<dbReference type="InterPro" id="IPR007711">
    <property type="entry name" value="HigB-1"/>
</dbReference>
<protein>
    <submittedName>
        <fullName evidence="1">Proteic killer suppression protein</fullName>
    </submittedName>
</protein>
<name>A0AAW5PJ47_9GAMM</name>
<sequence length="93" mass="10594">MPILSFRCMATRRFFSGAKVKRLERMGTVAMRKLAMLNAADSLADLRIPPANRLEALRGDRAGQWSIRINDQFRVCFTWTDAGACNVEICDYH</sequence>
<evidence type="ECO:0000313" key="2">
    <source>
        <dbReference type="Proteomes" id="UP001320691"/>
    </source>
</evidence>
<accession>A0AAW5PJ47</accession>
<gene>
    <name evidence="1" type="ORF">M2412_001817</name>
</gene>
<dbReference type="InterPro" id="IPR035093">
    <property type="entry name" value="RelE/ParE_toxin_dom_sf"/>
</dbReference>
<organism evidence="1 2">
    <name type="scientific">Stenotrophomonas rhizophila</name>
    <dbReference type="NCBI Taxonomy" id="216778"/>
    <lineage>
        <taxon>Bacteria</taxon>
        <taxon>Pseudomonadati</taxon>
        <taxon>Pseudomonadota</taxon>
        <taxon>Gammaproteobacteria</taxon>
        <taxon>Lysobacterales</taxon>
        <taxon>Lysobacteraceae</taxon>
        <taxon>Stenotrophomonas</taxon>
    </lineage>
</organism>
<dbReference type="SUPFAM" id="SSF143011">
    <property type="entry name" value="RelE-like"/>
    <property type="match status" value="1"/>
</dbReference>
<evidence type="ECO:0000313" key="1">
    <source>
        <dbReference type="EMBL" id="MCS4279825.1"/>
    </source>
</evidence>
<dbReference type="PANTHER" id="PTHR40266">
    <property type="entry name" value="TOXIN HIGB-1"/>
    <property type="match status" value="1"/>
</dbReference>
<dbReference type="EMBL" id="JANUEK010000004">
    <property type="protein sequence ID" value="MCS4279825.1"/>
    <property type="molecule type" value="Genomic_DNA"/>
</dbReference>
<dbReference type="AlphaFoldDB" id="A0AAW5PJ47"/>
<dbReference type="Pfam" id="PF05015">
    <property type="entry name" value="HigB-like_toxin"/>
    <property type="match status" value="1"/>
</dbReference>
<proteinExistence type="predicted"/>